<dbReference type="STRING" id="3055.A0A0M4M5H7"/>
<feature type="compositionally biased region" description="Polar residues" evidence="3">
    <location>
        <begin position="592"/>
        <end position="601"/>
    </location>
</feature>
<dbReference type="Gramene" id="PNW85049">
    <property type="protein sequence ID" value="PNW85049"/>
    <property type="gene ID" value="CHLRE_03g169500v5"/>
</dbReference>
<dbReference type="SMR" id="A0A0M4M5H7"/>
<keyword evidence="5" id="KW-0808">Transferase</keyword>
<dbReference type="CDD" id="cd07833">
    <property type="entry name" value="STKc_CDKL"/>
    <property type="match status" value="1"/>
</dbReference>
<organism evidence="5">
    <name type="scientific">Chlamydomonas reinhardtii</name>
    <name type="common">Chlamydomonas smithii</name>
    <dbReference type="NCBI Taxonomy" id="3055"/>
    <lineage>
        <taxon>Eukaryota</taxon>
        <taxon>Viridiplantae</taxon>
        <taxon>Chlorophyta</taxon>
        <taxon>core chlorophytes</taxon>
        <taxon>Chlorophyceae</taxon>
        <taxon>CS clade</taxon>
        <taxon>Chlamydomonadales</taxon>
        <taxon>Chlamydomonadaceae</taxon>
        <taxon>Chlamydomonas</taxon>
    </lineage>
</organism>
<feature type="compositionally biased region" description="Low complexity" evidence="3">
    <location>
        <begin position="443"/>
        <end position="490"/>
    </location>
</feature>
<dbReference type="Gene3D" id="3.30.200.20">
    <property type="entry name" value="Phosphorylase Kinase, domain 1"/>
    <property type="match status" value="1"/>
</dbReference>
<accession>A0A0M4M5H7</accession>
<feature type="compositionally biased region" description="Pro residues" evidence="3">
    <location>
        <begin position="907"/>
        <end position="916"/>
    </location>
</feature>
<dbReference type="InterPro" id="IPR050117">
    <property type="entry name" value="MAPK"/>
</dbReference>
<dbReference type="AlphaFoldDB" id="A0A0M4M5H7"/>
<dbReference type="GO" id="GO:0004674">
    <property type="term" value="F:protein serine/threonine kinase activity"/>
    <property type="evidence" value="ECO:0000318"/>
    <property type="project" value="GO_Central"/>
</dbReference>
<feature type="compositionally biased region" description="Low complexity" evidence="3">
    <location>
        <begin position="621"/>
        <end position="637"/>
    </location>
</feature>
<protein>
    <submittedName>
        <fullName evidence="5">CDK-like protein kinase</fullName>
    </submittedName>
</protein>
<dbReference type="InterPro" id="IPR000719">
    <property type="entry name" value="Prot_kinase_dom"/>
</dbReference>
<keyword evidence="2" id="KW-0067">ATP-binding</keyword>
<dbReference type="FunFam" id="1.10.510.10:FF:000980">
    <property type="entry name" value="Predicted protein"/>
    <property type="match status" value="1"/>
</dbReference>
<dbReference type="OMA" id="DAHETGI"/>
<evidence type="ECO:0000313" key="5">
    <source>
        <dbReference type="EMBL" id="ALE15285.1"/>
    </source>
</evidence>
<feature type="compositionally biased region" description="Low complexity" evidence="3">
    <location>
        <begin position="372"/>
        <end position="392"/>
    </location>
</feature>
<feature type="compositionally biased region" description="Low complexity" evidence="3">
    <location>
        <begin position="994"/>
        <end position="1013"/>
    </location>
</feature>
<reference evidence="5" key="2">
    <citation type="submission" date="2015-03" db="EMBL/GenBank/DDBJ databases">
        <authorList>
            <person name="Murphy D."/>
        </authorList>
    </citation>
    <scope>NUCLEOTIDE SEQUENCE</scope>
</reference>
<feature type="compositionally biased region" description="Polar residues" evidence="3">
    <location>
        <begin position="732"/>
        <end position="750"/>
    </location>
</feature>
<feature type="region of interest" description="Disordered" evidence="3">
    <location>
        <begin position="959"/>
        <end position="1083"/>
    </location>
</feature>
<reference evidence="6" key="3">
    <citation type="submission" date="2017-07" db="EMBL/GenBank/DDBJ databases">
        <title>WGS assembly of Chlamydomonas reinhardtii.</title>
        <authorList>
            <consortium name="Chlamydomonas Annotation Team"/>
            <consortium name="JGI Annotation Team"/>
            <person name="Merchant S.S."/>
            <person name="Prochnik S.E."/>
            <person name="Vallon O."/>
            <person name="Harris E.H."/>
            <person name="Karpowicz S.J."/>
            <person name="Witman G.B."/>
            <person name="Terry A."/>
            <person name="Salamov A."/>
            <person name="Fritz-Laylin L.K."/>
            <person name="Marechal-Drouard L."/>
            <person name="Marshall W.F."/>
            <person name="Qu L.H."/>
            <person name="Nelson D.R."/>
            <person name="Sanderfoot A.A."/>
            <person name="Spalding M.H."/>
            <person name="Kapitonov V.V."/>
            <person name="Ren Q."/>
            <person name="Ferris P."/>
            <person name="Lindquist E."/>
            <person name="Shapiro H."/>
            <person name="Lucas S.M."/>
            <person name="Grimwood J."/>
            <person name="Schmutz J."/>
            <person name="Grigoriev I.V."/>
            <person name="Rokhsar D.S."/>
        </authorList>
    </citation>
    <scope>NUCLEOTIDE SEQUENCE</scope>
    <source>
        <strain evidence="6">CC-503 cw92 mt+</strain>
    </source>
</reference>
<dbReference type="EMBL" id="KR030064">
    <property type="protein sequence ID" value="ALE15285.1"/>
    <property type="molecule type" value="mRNA"/>
</dbReference>
<dbReference type="PANTHER" id="PTHR24055">
    <property type="entry name" value="MITOGEN-ACTIVATED PROTEIN KINASE"/>
    <property type="match status" value="1"/>
</dbReference>
<dbReference type="OrthoDB" id="548217at2759"/>
<dbReference type="SUPFAM" id="SSF56112">
    <property type="entry name" value="Protein kinase-like (PK-like)"/>
    <property type="match status" value="1"/>
</dbReference>
<keyword evidence="7" id="KW-1185">Reference proteome</keyword>
<keyword evidence="1" id="KW-0547">Nucleotide-binding</keyword>
<evidence type="ECO:0000256" key="2">
    <source>
        <dbReference type="ARBA" id="ARBA00022840"/>
    </source>
</evidence>
<evidence type="ECO:0000259" key="4">
    <source>
        <dbReference type="PROSITE" id="PS50011"/>
    </source>
</evidence>
<dbReference type="Gene3D" id="1.10.510.10">
    <property type="entry name" value="Transferase(Phosphotransferase) domain 1"/>
    <property type="match status" value="1"/>
</dbReference>
<dbReference type="PaxDb" id="3055-EDP06013"/>
<dbReference type="PROSITE" id="PS00108">
    <property type="entry name" value="PROTEIN_KINASE_ST"/>
    <property type="match status" value="1"/>
</dbReference>
<dbReference type="EMBL" id="CM008964">
    <property type="protein sequence ID" value="PNW85049.1"/>
    <property type="molecule type" value="Genomic_DNA"/>
</dbReference>
<feature type="region of interest" description="Disordered" evidence="3">
    <location>
        <begin position="897"/>
        <end position="943"/>
    </location>
</feature>
<dbReference type="FunFam" id="3.30.200.20:FF:001215">
    <property type="entry name" value="Cyclin dependent kinase like 2"/>
    <property type="match status" value="1"/>
</dbReference>
<feature type="region of interest" description="Disordered" evidence="3">
    <location>
        <begin position="346"/>
        <end position="406"/>
    </location>
</feature>
<feature type="domain" description="Protein kinase" evidence="4">
    <location>
        <begin position="4"/>
        <end position="289"/>
    </location>
</feature>
<feature type="region of interest" description="Disordered" evidence="3">
    <location>
        <begin position="433"/>
        <end position="544"/>
    </location>
</feature>
<dbReference type="GO" id="GO:0005524">
    <property type="term" value="F:ATP binding"/>
    <property type="evidence" value="ECO:0007669"/>
    <property type="project" value="UniProtKB-KW"/>
</dbReference>
<dbReference type="InterPro" id="IPR011009">
    <property type="entry name" value="Kinase-like_dom_sf"/>
</dbReference>
<dbReference type="InterPro" id="IPR008271">
    <property type="entry name" value="Ser/Thr_kinase_AS"/>
</dbReference>
<evidence type="ECO:0000313" key="7">
    <source>
        <dbReference type="Proteomes" id="UP000006906"/>
    </source>
</evidence>
<keyword evidence="5" id="KW-0418">Kinase</keyword>
<feature type="compositionally biased region" description="Low complexity" evidence="3">
    <location>
        <begin position="767"/>
        <end position="776"/>
    </location>
</feature>
<feature type="compositionally biased region" description="Low complexity" evidence="3">
    <location>
        <begin position="692"/>
        <end position="704"/>
    </location>
</feature>
<dbReference type="GO" id="GO:0005634">
    <property type="term" value="C:nucleus"/>
    <property type="evidence" value="ECO:0000318"/>
    <property type="project" value="GO_Central"/>
</dbReference>
<dbReference type="PROSITE" id="PS50011">
    <property type="entry name" value="PROTEIN_KINASE_DOM"/>
    <property type="match status" value="1"/>
</dbReference>
<sequence length="1106" mass="114214">MEKYEFLSRTGEGAYGSVWRARDKNTGMMVAVKKMKDVPTTEEEGEIAMREVRVLQLAKHVNIVNLLEAYKSQSGRLYLVFEYVERTLLQELKANRGGMPPAAVKSLTWQLLQSLSYLHRKQIIHRDVKPSNILITESGVLKICDFGFARAMTSSSADPAYTTYVVTRWYRAPEVLVGDNYGPPVDVWALGCIFAEMLAGRPLFPGKNHHDQLWLILKCLGTMTERQLELLDSDPQFACFRLPTQSEIEPLEHRLSALSGPAMQFLRACLNPDPKQRATADELLAMPYFSGVTDVLPVDDLMAYPDADLRAKLEKAVAQDAAAAAAAAQRESLLLMPSTSKRGVLAPTNSKQHMNPHMNGQAVSPGRNGSGLPLVHHQQQQQPLLQPHSSQPMVGPLPSKAASVQQLSAVHMTEARPPLQRYITAPAGSIASKVMSQPPPLQPLSQHGGYSQVPQPQQRSRPSSGGGNNSQQPSPSGSSTSKASSQQQVGPPGPVRDERDRERERAPAPSGNALVPSGMNGMGLGSGLPMRPTRGTWRFSGDGEAGLPPTITRQLSGTVNFQTYSGAAAGGGGAAMEQGRGGPDHVTPSLRAPQQRTTWNGAASAAQPSQRSGASNGGGSNNNSTSGQDQGQSRSSSMNGQEQGSSTAAHRKAHSLAGNEGLHVNGGGGGSATLRNGVAPGGLTGLQGRSLAPAPASSSGQSQATHPGFPSANAAVRLSPSPPPGSYGGPLRSTNSASLVQPAAQASQGRGSHDGMGNGPSGQLLLGPSVHGISIVSGGGGGGKTSNSGFLPQPGYPGSTSSMHAGGLLEPEASDSSCYADASAYLNDGRRASDTVLYAAAALKEAKHRLDKASNMISGTSRPPGLLDGVPVANGGAVGGTLDGGSRSVGLGVLRAPSFGRTSGPPTGIPNGPPSPDTVLPSNLPPLMGGTPRRISAPESSTTSGALAALNNATNGGGTGALGAGSGSNSSRALMGSSHPPSGGGYLQRHNNKQQHQQSQQQQANLHGQALAQLPSMGSGDSDEGAQAANISSNGASHGTFLPALEVGKPGSRIPSASLGSTSGVGVGRRPSKGSLRSVGPEAAHCKREEAMKALALEAVPEAGVL</sequence>
<proteinExistence type="evidence at transcript level"/>
<evidence type="ECO:0000313" key="6">
    <source>
        <dbReference type="EMBL" id="PNW85049.1"/>
    </source>
</evidence>
<name>A0A0M4M5H7_CHLRE</name>
<feature type="compositionally biased region" description="Basic and acidic residues" evidence="3">
    <location>
        <begin position="495"/>
        <end position="506"/>
    </location>
</feature>
<reference evidence="6 7" key="1">
    <citation type="journal article" date="2007" name="Science">
        <title>The Chlamydomonas genome reveals the evolution of key animal and plant functions.</title>
        <authorList>
            <person name="Merchant S.S."/>
            <person name="Prochnik S.E."/>
            <person name="Vallon O."/>
            <person name="Harris E.H."/>
            <person name="Karpowicz S.J."/>
            <person name="Witman G.B."/>
            <person name="Terry A."/>
            <person name="Salamov A."/>
            <person name="Fritz-Laylin L.K."/>
            <person name="Marechal-Drouard L."/>
            <person name="Marshall W.F."/>
            <person name="Qu L.H."/>
            <person name="Nelson D.R."/>
            <person name="Sanderfoot A.A."/>
            <person name="Spalding M.H."/>
            <person name="Kapitonov V.V."/>
            <person name="Ren Q."/>
            <person name="Ferris P."/>
            <person name="Lindquist E."/>
            <person name="Shapiro H."/>
            <person name="Lucas S.M."/>
            <person name="Grimwood J."/>
            <person name="Schmutz J."/>
            <person name="Cardol P."/>
            <person name="Cerutti H."/>
            <person name="Chanfreau G."/>
            <person name="Chen C.L."/>
            <person name="Cognat V."/>
            <person name="Croft M.T."/>
            <person name="Dent R."/>
            <person name="Dutcher S."/>
            <person name="Fernandez E."/>
            <person name="Fukuzawa H."/>
            <person name="Gonzalez-Ballester D."/>
            <person name="Gonzalez-Halphen D."/>
            <person name="Hallmann A."/>
            <person name="Hanikenne M."/>
            <person name="Hippler M."/>
            <person name="Inwood W."/>
            <person name="Jabbari K."/>
            <person name="Kalanon M."/>
            <person name="Kuras R."/>
            <person name="Lefebvre P.A."/>
            <person name="Lemaire S.D."/>
            <person name="Lobanov A.V."/>
            <person name="Lohr M."/>
            <person name="Manuell A."/>
            <person name="Meier I."/>
            <person name="Mets L."/>
            <person name="Mittag M."/>
            <person name="Mittelmeier T."/>
            <person name="Moroney J.V."/>
            <person name="Moseley J."/>
            <person name="Napoli C."/>
            <person name="Nedelcu A.M."/>
            <person name="Niyogi K."/>
            <person name="Novoselov S.V."/>
            <person name="Paulsen I.T."/>
            <person name="Pazour G."/>
            <person name="Purton S."/>
            <person name="Ral J.P."/>
            <person name="Riano-Pachon D.M."/>
            <person name="Riekhof W."/>
            <person name="Rymarquis L."/>
            <person name="Schroda M."/>
            <person name="Stern D."/>
            <person name="Umen J."/>
            <person name="Willows R."/>
            <person name="Wilson N."/>
            <person name="Zimmer S.L."/>
            <person name="Allmer J."/>
            <person name="Balk J."/>
            <person name="Bisova K."/>
            <person name="Chen C.J."/>
            <person name="Elias M."/>
            <person name="Gendler K."/>
            <person name="Hauser C."/>
            <person name="Lamb M.R."/>
            <person name="Ledford H."/>
            <person name="Long J.C."/>
            <person name="Minagawa J."/>
            <person name="Page M.D."/>
            <person name="Pan J."/>
            <person name="Pootakham W."/>
            <person name="Roje S."/>
            <person name="Rose A."/>
            <person name="Stahlberg E."/>
            <person name="Terauchi A.M."/>
            <person name="Yang P."/>
            <person name="Ball S."/>
            <person name="Bowler C."/>
            <person name="Dieckmann C.L."/>
            <person name="Gladyshev V.N."/>
            <person name="Green P."/>
            <person name="Jorgensen R."/>
            <person name="Mayfield S."/>
            <person name="Mueller-Roeber B."/>
            <person name="Rajamani S."/>
            <person name="Sayre R.T."/>
            <person name="Brokstein P."/>
            <person name="Dubchak I."/>
            <person name="Goodstein D."/>
            <person name="Hornick L."/>
            <person name="Huang Y.W."/>
            <person name="Jhaveri J."/>
            <person name="Luo Y."/>
            <person name="Martinez D."/>
            <person name="Ngau W.C."/>
            <person name="Otillar B."/>
            <person name="Poliakov A."/>
            <person name="Porter A."/>
            <person name="Szajkowski L."/>
            <person name="Werner G."/>
            <person name="Zhou K."/>
            <person name="Grigoriev I.V."/>
            <person name="Rokhsar D.S."/>
            <person name="Grossman A.R."/>
        </authorList>
    </citation>
    <scope>NUCLEOTIDE SEQUENCE [LARGE SCALE GENOMIC DNA]</scope>
    <source>
        <strain evidence="7">CC-503</strain>
        <strain evidence="6">CC-503 cw92 mt+</strain>
    </source>
</reference>
<feature type="region of interest" description="Disordered" evidence="3">
    <location>
        <begin position="568"/>
        <end position="813"/>
    </location>
</feature>
<gene>
    <name evidence="5" type="primary">FLS2</name>
    <name evidence="6" type="ORF">CHLRE_03g169500v5</name>
</gene>
<dbReference type="Proteomes" id="UP000006906">
    <property type="component" value="Chromosome 3"/>
</dbReference>
<dbReference type="SMART" id="SM00220">
    <property type="entry name" value="S_TKc"/>
    <property type="match status" value="1"/>
</dbReference>
<evidence type="ECO:0000256" key="3">
    <source>
        <dbReference type="SAM" id="MobiDB-lite"/>
    </source>
</evidence>
<feature type="compositionally biased region" description="Polar residues" evidence="3">
    <location>
        <begin position="638"/>
        <end position="648"/>
    </location>
</feature>
<dbReference type="Pfam" id="PF00069">
    <property type="entry name" value="Pkinase"/>
    <property type="match status" value="1"/>
</dbReference>
<evidence type="ECO:0000256" key="1">
    <source>
        <dbReference type="ARBA" id="ARBA00022741"/>
    </source>
</evidence>